<sequence>MKYWVLAATVLATTAAGAQTMSLRDLRGMLYPDARAEVEILPKDYLPADQAALLRQVGAQQAYYGAIAISPDEGIMVEATVAAANYHNTEAASAAALRDCNARRKGARDCEIVGYIRPAGWSEKPVQLSQAATAAFLGDFRGNGPKAFAISPTTGEWGLAKGEGAAAEAVAQCGADCQVLVQN</sequence>
<protein>
    <submittedName>
        <fullName evidence="3">DUF4189 domain-containing protein</fullName>
    </submittedName>
</protein>
<reference evidence="3" key="1">
    <citation type="submission" date="2020-01" db="EMBL/GenBank/DDBJ databases">
        <authorList>
            <person name="Yang Y."/>
            <person name="Kwon Y.M."/>
        </authorList>
    </citation>
    <scope>NUCLEOTIDE SEQUENCE</scope>
    <source>
        <strain evidence="3">PG104</strain>
    </source>
</reference>
<proteinExistence type="predicted"/>
<evidence type="ECO:0000313" key="4">
    <source>
        <dbReference type="Proteomes" id="UP000679284"/>
    </source>
</evidence>
<evidence type="ECO:0000259" key="2">
    <source>
        <dbReference type="Pfam" id="PF13827"/>
    </source>
</evidence>
<gene>
    <name evidence="3" type="ORF">GR316_01650</name>
</gene>
<dbReference type="KEGG" id="fap:GR316_01650"/>
<evidence type="ECO:0000313" key="3">
    <source>
        <dbReference type="EMBL" id="QUS35088.1"/>
    </source>
</evidence>
<dbReference type="Proteomes" id="UP000679284">
    <property type="component" value="Chromosome"/>
</dbReference>
<accession>A0A8J8MRX5</accession>
<dbReference type="InterPro" id="IPR025240">
    <property type="entry name" value="DUF4189"/>
</dbReference>
<dbReference type="AlphaFoldDB" id="A0A8J8MRX5"/>
<dbReference type="RefSeq" id="WP_211784337.1">
    <property type="nucleotide sequence ID" value="NZ_CP047289.1"/>
</dbReference>
<feature type="signal peptide" evidence="1">
    <location>
        <begin position="1"/>
        <end position="18"/>
    </location>
</feature>
<keyword evidence="1" id="KW-0732">Signal</keyword>
<name>A0A8J8MRX5_9RHOB</name>
<feature type="domain" description="DUF4189" evidence="2">
    <location>
        <begin position="64"/>
        <end position="116"/>
    </location>
</feature>
<keyword evidence="4" id="KW-1185">Reference proteome</keyword>
<dbReference type="Pfam" id="PF13827">
    <property type="entry name" value="DUF4189"/>
    <property type="match status" value="1"/>
</dbReference>
<feature type="chain" id="PRO_5035296846" evidence="1">
    <location>
        <begin position="19"/>
        <end position="183"/>
    </location>
</feature>
<organism evidence="3 4">
    <name type="scientific">Falsirhodobacter algicola</name>
    <dbReference type="NCBI Taxonomy" id="2692330"/>
    <lineage>
        <taxon>Bacteria</taxon>
        <taxon>Pseudomonadati</taxon>
        <taxon>Pseudomonadota</taxon>
        <taxon>Alphaproteobacteria</taxon>
        <taxon>Rhodobacterales</taxon>
        <taxon>Paracoccaceae</taxon>
        <taxon>Falsirhodobacter</taxon>
    </lineage>
</organism>
<evidence type="ECO:0000256" key="1">
    <source>
        <dbReference type="SAM" id="SignalP"/>
    </source>
</evidence>
<dbReference type="EMBL" id="CP047289">
    <property type="protein sequence ID" value="QUS35088.1"/>
    <property type="molecule type" value="Genomic_DNA"/>
</dbReference>